<keyword evidence="8" id="KW-0121">Carboxypeptidase</keyword>
<dbReference type="EMBL" id="SDMK01000005">
    <property type="protein sequence ID" value="RXS93477.1"/>
    <property type="molecule type" value="Genomic_DNA"/>
</dbReference>
<dbReference type="SUPFAM" id="SSF56935">
    <property type="entry name" value="Porins"/>
    <property type="match status" value="1"/>
</dbReference>
<sequence>MRNLPLQLRTGRALVSSLMLLLIFSFSHTLRAQEFRATLTGVVTDESGAVMAKADVLAINNATQQTYKSETNKQGTYYIPYVIPGNYTIKVSAPGFDTQVQTNVLLQASEYRGVNITLHVGSVSQSVTVTDAPPLLNTASGSGSTVLTQQEIESAPLQGREIYSLLGTTPSSMSTTTNVAGSTANSYAVTNAYVVGGGIGGYQQFTLNGTNITAQSTGGAGEWEFSPNVDALQEVSVMTNTYDARYGRTGNGTIDMVVKNGTNRFHGNIYEYFENTIFNANSFTNNETGTKREATHQNQFGGTIGGPILKDKVFFFGSYEGYRQDLPDTLLTSVPTAAMRPTNGGDADFSGTGYTIYDPATTACTVSGGTLGNCTGDAYTRTAFTNNVIPASRINAIGAAVLNLYPKPNINTTNDQNNYLANTPELTNWNQEMVRVDYNTSPSMRWYSLFTMQHGTQYQNDNGFTGIAEYGSINAIHDQYTAAQDFTWTISPSTLLDVKGSFSRYFLSSPNGEFSQAQAPSTIGLTMPSIPTTSMKDLPEFTTSQYYPQVVGNVLTSGTYDDVGLAVDLTKMWGQHAFHFGGDVHHFDHGTPGQAGYANGEFEFGTTYTEKNPTESARSTDGFDIADMLLGDPVSGGVQWNPQTFTSYPAWDAYAQDDWRIRKNLTLNIGIRYDVQYGAEARGNGINRGFCTTCVNSVSSNSTYQSNLAADASALSAANINTTSLESVNGGILFAGANGQQARAYNTQWNNFAPRFGFAWQLDPLTVIRGGYGMMWAFGLENGTYTGFDETTSYDASNNGGLTSSGYFAAGTPFPSGAQAPAGASGGDQTDIGNTISMDFPQRRIPYSHMASLGFQRALPDQMTLDVRYAGDYASNVRVSTVLNAVNASQLKTAIANPNYFDQRVVNPYYGVLPSTSTIGSASTIEALTLMQPYSEFGEVAWDAAPLGRNNYSALEVKLDKRMGGPEQLAFQLAYTWSKTMTASSFTNSYPYQDTTLRYQIGPDDRTNTFAFTSQLHLPFGQGQRLFSGVNNLVNELIGGWQLSSILTAQGGFPVSLDNSYYYECNHSFRPEGGTSLKSYLYNSYSSGASLGCYDSIPTYALKTLNSRTAEVRAPTAPNLDATLQKSFTIKEGYKLTFRADAFNLTNSVLFPAPDDNPSDGAPKADAATGGYTGYGTVSLTQQNNPRILQFALKLGF</sequence>
<keyword evidence="8" id="KW-0645">Protease</keyword>
<name>A0A4Q1S8Z6_9BACT</name>
<dbReference type="Pfam" id="PF13620">
    <property type="entry name" value="CarboxypepD_reg"/>
    <property type="match status" value="1"/>
</dbReference>
<dbReference type="SUPFAM" id="SSF49464">
    <property type="entry name" value="Carboxypeptidase regulatory domain-like"/>
    <property type="match status" value="1"/>
</dbReference>
<feature type="domain" description="TonB-dependent transporter Oar-like beta-barrel" evidence="7">
    <location>
        <begin position="257"/>
        <end position="1190"/>
    </location>
</feature>
<dbReference type="PANTHER" id="PTHR30069">
    <property type="entry name" value="TONB-DEPENDENT OUTER MEMBRANE RECEPTOR"/>
    <property type="match status" value="1"/>
</dbReference>
<evidence type="ECO:0000256" key="1">
    <source>
        <dbReference type="ARBA" id="ARBA00004571"/>
    </source>
</evidence>
<evidence type="ECO:0000313" key="8">
    <source>
        <dbReference type="EMBL" id="RXS93477.1"/>
    </source>
</evidence>
<dbReference type="InterPro" id="IPR057601">
    <property type="entry name" value="Oar-like_b-barrel"/>
</dbReference>
<proteinExistence type="predicted"/>
<keyword evidence="2" id="KW-0813">Transport</keyword>
<organism evidence="8 9">
    <name type="scientific">Silvibacterium dinghuense</name>
    <dbReference type="NCBI Taxonomy" id="1560006"/>
    <lineage>
        <taxon>Bacteria</taxon>
        <taxon>Pseudomonadati</taxon>
        <taxon>Acidobacteriota</taxon>
        <taxon>Terriglobia</taxon>
        <taxon>Terriglobales</taxon>
        <taxon>Acidobacteriaceae</taxon>
        <taxon>Silvibacterium</taxon>
    </lineage>
</organism>
<dbReference type="Gene3D" id="2.60.40.1120">
    <property type="entry name" value="Carboxypeptidase-like, regulatory domain"/>
    <property type="match status" value="1"/>
</dbReference>
<comment type="subcellular location">
    <subcellularLocation>
        <location evidence="1">Cell outer membrane</location>
        <topology evidence="1">Multi-pass membrane protein</topology>
    </subcellularLocation>
</comment>
<comment type="caution">
    <text evidence="8">The sequence shown here is derived from an EMBL/GenBank/DDBJ whole genome shotgun (WGS) entry which is preliminary data.</text>
</comment>
<protein>
    <submittedName>
        <fullName evidence="8">Carboxypeptidase regulatory-like domain-containing protein</fullName>
    </submittedName>
</protein>
<evidence type="ECO:0000256" key="5">
    <source>
        <dbReference type="ARBA" id="ARBA00023136"/>
    </source>
</evidence>
<keyword evidence="8" id="KW-0378">Hydrolase</keyword>
<dbReference type="GO" id="GO:0015344">
    <property type="term" value="F:siderophore uptake transmembrane transporter activity"/>
    <property type="evidence" value="ECO:0007669"/>
    <property type="project" value="TreeGrafter"/>
</dbReference>
<gene>
    <name evidence="8" type="ORF">ESZ00_19260</name>
</gene>
<reference evidence="8 9" key="1">
    <citation type="journal article" date="2016" name="Int. J. Syst. Evol. Microbiol.">
        <title>Acidipila dinghuensis sp. nov., an acidobacterium isolated from forest soil.</title>
        <authorList>
            <person name="Jiang Y.W."/>
            <person name="Wang J."/>
            <person name="Chen M.H."/>
            <person name="Lv Y.Y."/>
            <person name="Qiu L.H."/>
        </authorList>
    </citation>
    <scope>NUCLEOTIDE SEQUENCE [LARGE SCALE GENOMIC DNA]</scope>
    <source>
        <strain evidence="8 9">DHOF10</strain>
    </source>
</reference>
<keyword evidence="6" id="KW-0998">Cell outer membrane</keyword>
<evidence type="ECO:0000256" key="6">
    <source>
        <dbReference type="ARBA" id="ARBA00023237"/>
    </source>
</evidence>
<keyword evidence="9" id="KW-1185">Reference proteome</keyword>
<dbReference type="OrthoDB" id="97893at2"/>
<evidence type="ECO:0000256" key="4">
    <source>
        <dbReference type="ARBA" id="ARBA00022692"/>
    </source>
</evidence>
<keyword evidence="4" id="KW-0812">Transmembrane</keyword>
<evidence type="ECO:0000313" key="9">
    <source>
        <dbReference type="Proteomes" id="UP000290253"/>
    </source>
</evidence>
<dbReference type="Proteomes" id="UP000290253">
    <property type="component" value="Unassembled WGS sequence"/>
</dbReference>
<dbReference type="AlphaFoldDB" id="A0A4Q1S8Z6"/>
<evidence type="ECO:0000259" key="7">
    <source>
        <dbReference type="Pfam" id="PF25183"/>
    </source>
</evidence>
<dbReference type="InterPro" id="IPR036942">
    <property type="entry name" value="Beta-barrel_TonB_sf"/>
</dbReference>
<dbReference type="GO" id="GO:0004180">
    <property type="term" value="F:carboxypeptidase activity"/>
    <property type="evidence" value="ECO:0007669"/>
    <property type="project" value="UniProtKB-KW"/>
</dbReference>
<dbReference type="InterPro" id="IPR008969">
    <property type="entry name" value="CarboxyPept-like_regulatory"/>
</dbReference>
<dbReference type="InterPro" id="IPR039426">
    <property type="entry name" value="TonB-dep_rcpt-like"/>
</dbReference>
<dbReference type="RefSeq" id="WP_129210020.1">
    <property type="nucleotide sequence ID" value="NZ_BMGU01000002.1"/>
</dbReference>
<keyword evidence="3" id="KW-1134">Transmembrane beta strand</keyword>
<dbReference type="PANTHER" id="PTHR30069:SF46">
    <property type="entry name" value="OAR PROTEIN"/>
    <property type="match status" value="1"/>
</dbReference>
<evidence type="ECO:0000256" key="3">
    <source>
        <dbReference type="ARBA" id="ARBA00022452"/>
    </source>
</evidence>
<keyword evidence="5" id="KW-0472">Membrane</keyword>
<dbReference type="Gene3D" id="2.40.170.20">
    <property type="entry name" value="TonB-dependent receptor, beta-barrel domain"/>
    <property type="match status" value="1"/>
</dbReference>
<dbReference type="GO" id="GO:0009279">
    <property type="term" value="C:cell outer membrane"/>
    <property type="evidence" value="ECO:0007669"/>
    <property type="project" value="UniProtKB-SubCell"/>
</dbReference>
<dbReference type="Pfam" id="PF25183">
    <property type="entry name" value="OMP_b-brl_4"/>
    <property type="match status" value="1"/>
</dbReference>
<dbReference type="GO" id="GO:0044718">
    <property type="term" value="P:siderophore transmembrane transport"/>
    <property type="evidence" value="ECO:0007669"/>
    <property type="project" value="TreeGrafter"/>
</dbReference>
<evidence type="ECO:0000256" key="2">
    <source>
        <dbReference type="ARBA" id="ARBA00022448"/>
    </source>
</evidence>
<accession>A0A4Q1S8Z6</accession>